<comment type="pathway">
    <text evidence="10">Amino-acid biosynthesis; L-arginine biosynthesis; N(2)-acetyl-L-ornithine from L-glutamate: step 1/4.</text>
</comment>
<comment type="catalytic activity">
    <reaction evidence="10">
        <text>L-glutamate + acetyl-CoA = N-acetyl-L-glutamate + CoA + H(+)</text>
        <dbReference type="Rhea" id="RHEA:24292"/>
        <dbReference type="ChEBI" id="CHEBI:15378"/>
        <dbReference type="ChEBI" id="CHEBI:29985"/>
        <dbReference type="ChEBI" id="CHEBI:44337"/>
        <dbReference type="ChEBI" id="CHEBI:57287"/>
        <dbReference type="ChEBI" id="CHEBI:57288"/>
        <dbReference type="EC" id="2.3.1.1"/>
    </reaction>
</comment>
<evidence type="ECO:0000256" key="7">
    <source>
        <dbReference type="ARBA" id="ARBA00022813"/>
    </source>
</evidence>
<comment type="pathway">
    <text evidence="10">Amino-acid biosynthesis; L-arginine biosynthesis; L-ornithine and N-acetyl-L-glutamate from L-glutamate and N(2)-acetyl-L-ornithine (cyclic): step 1/1.</text>
</comment>
<keyword evidence="9 10" id="KW-0012">Acyltransferase</keyword>
<evidence type="ECO:0000256" key="3">
    <source>
        <dbReference type="ARBA" id="ARBA00011475"/>
    </source>
</evidence>
<dbReference type="Gene3D" id="3.60.70.12">
    <property type="entry name" value="L-amino peptidase D-ALA esterase/amidase"/>
    <property type="match status" value="1"/>
</dbReference>
<proteinExistence type="inferred from homology"/>
<organism evidence="11 12">
    <name type="scientific">Candidatus Fonsibacter lacus</name>
    <dbReference type="NCBI Taxonomy" id="2576439"/>
    <lineage>
        <taxon>Bacteria</taxon>
        <taxon>Pseudomonadati</taxon>
        <taxon>Pseudomonadota</taxon>
        <taxon>Alphaproteobacteria</taxon>
        <taxon>Candidatus Pelagibacterales</taxon>
        <taxon>Candidatus Pelagibacterales incertae sedis</taxon>
        <taxon>Candidatus Fonsibacter</taxon>
    </lineage>
</organism>
<dbReference type="Proteomes" id="UP000740727">
    <property type="component" value="Unassembled WGS sequence"/>
</dbReference>
<keyword evidence="4 10" id="KW-0963">Cytoplasm</keyword>
<dbReference type="AlphaFoldDB" id="A0A965GCL2"/>
<feature type="binding site" evidence="10">
    <location>
        <position position="166"/>
    </location>
    <ligand>
        <name>substrate</name>
    </ligand>
</feature>
<dbReference type="PANTHER" id="PTHR23100">
    <property type="entry name" value="ARGININE BIOSYNTHESIS BIFUNCTIONAL PROTEIN ARGJ"/>
    <property type="match status" value="1"/>
</dbReference>
<dbReference type="GO" id="GO:0004358">
    <property type="term" value="F:L-glutamate N-acetyltransferase activity, acting on acetyl-L-ornithine as donor"/>
    <property type="evidence" value="ECO:0007669"/>
    <property type="project" value="UniProtKB-UniRule"/>
</dbReference>
<dbReference type="PANTHER" id="PTHR23100:SF0">
    <property type="entry name" value="ARGININE BIOSYNTHESIS BIFUNCTIONAL PROTEIN ARGJ, MITOCHONDRIAL"/>
    <property type="match status" value="1"/>
</dbReference>
<keyword evidence="5 10" id="KW-0055">Arginine biosynthesis</keyword>
<feature type="site" description="Involved in the stabilization of negative charge on the oxyanion by the formation of the oxyanion hole" evidence="10">
    <location>
        <position position="107"/>
    </location>
</feature>
<dbReference type="CDD" id="cd02152">
    <property type="entry name" value="OAT"/>
    <property type="match status" value="1"/>
</dbReference>
<keyword evidence="6 10" id="KW-0808">Transferase</keyword>
<sequence>MKFPKGFHVAGLAAGIKSSGAKDLALIVNVGRHKTGSAVFTKNRMTAAPVNWSKQVVSDGRIDAVLINSGGANACTGPDGFADTHKSAEYVANQLGVSATDVAICSTGLIGERLPLEKIFSGIDNASAKLAADNWPDVAEAIMTTDSHSKIANHEINGVSFVGIAKGAGMLAPALATMISVIATDAEVSARDLQKALTEATALTYDRLDSDGCTSTNDTVIALASGESAPLSYPDLLAGMQAICRNLADQLISDAEGHTKIIAIKTINAASIEDALDVSRTCARNNLLKCALFGEDPNWGRILAAVGTSAAKFDPFDLDVSINGVMVAKKSAPFENRSLVKMSEERIEIVIDVKAGIHEAEILTNDLSTMYVHENSAYSS</sequence>
<comment type="caution">
    <text evidence="11">The sequence shown here is derived from an EMBL/GenBank/DDBJ whole genome shotgun (WGS) entry which is preliminary data.</text>
</comment>
<dbReference type="NCBIfam" id="NF003802">
    <property type="entry name" value="PRK05388.1"/>
    <property type="match status" value="1"/>
</dbReference>
<name>A0A965GCL2_9PROT</name>
<evidence type="ECO:0000256" key="8">
    <source>
        <dbReference type="ARBA" id="ARBA00023268"/>
    </source>
</evidence>
<comment type="similarity">
    <text evidence="2 10">Belongs to the ArgJ family.</text>
</comment>
<comment type="subunit">
    <text evidence="3 10">Heterotetramer of two alpha and two beta chains.</text>
</comment>
<comment type="subcellular location">
    <subcellularLocation>
        <location evidence="1 10">Cytoplasm</location>
    </subcellularLocation>
</comment>
<evidence type="ECO:0000313" key="11">
    <source>
        <dbReference type="EMBL" id="NBR93823.1"/>
    </source>
</evidence>
<feature type="binding site" evidence="10">
    <location>
        <position position="177"/>
    </location>
    <ligand>
        <name>substrate</name>
    </ligand>
</feature>
<dbReference type="FunFam" id="3.10.20.340:FF:000003">
    <property type="entry name" value="Arginine biosynthesis bifunctional protein ArgJ"/>
    <property type="match status" value="1"/>
</dbReference>
<dbReference type="GO" id="GO:0005737">
    <property type="term" value="C:cytoplasm"/>
    <property type="evidence" value="ECO:0007669"/>
    <property type="project" value="UniProtKB-SubCell"/>
</dbReference>
<feature type="site" description="Involved in the stabilization of negative charge on the oxyanion by the formation of the oxyanion hole" evidence="10">
    <location>
        <position position="108"/>
    </location>
</feature>
<evidence type="ECO:0000256" key="4">
    <source>
        <dbReference type="ARBA" id="ARBA00022490"/>
    </source>
</evidence>
<protein>
    <recommendedName>
        <fullName evidence="10">Arginine biosynthesis bifunctional protein ArgJ</fullName>
    </recommendedName>
    <domain>
        <recommendedName>
            <fullName evidence="10">Glutamate N-acetyltransferase</fullName>
            <ecNumber evidence="10">2.3.1.35</ecNumber>
        </recommendedName>
        <alternativeName>
            <fullName evidence="10">Ornithine acetyltransferase</fullName>
            <shortName evidence="10">OATase</shortName>
        </alternativeName>
        <alternativeName>
            <fullName evidence="10">Ornithine transacetylase</fullName>
        </alternativeName>
    </domain>
    <domain>
        <recommendedName>
            <fullName evidence="10">Amino-acid acetyltransferase</fullName>
            <ecNumber evidence="10">2.3.1.1</ecNumber>
        </recommendedName>
        <alternativeName>
            <fullName evidence="10">N-acetylglutamate synthase</fullName>
            <shortName evidence="10">AGSase</shortName>
        </alternativeName>
    </domain>
    <component>
        <recommendedName>
            <fullName evidence="10">Arginine biosynthesis bifunctional protein ArgJ alpha chain</fullName>
        </recommendedName>
    </component>
    <component>
        <recommendedName>
            <fullName evidence="10">Arginine biosynthesis bifunctional protein ArgJ beta chain</fullName>
        </recommendedName>
    </component>
</protein>
<dbReference type="NCBIfam" id="TIGR00120">
    <property type="entry name" value="ArgJ"/>
    <property type="match status" value="1"/>
</dbReference>
<feature type="binding site" evidence="10">
    <location>
        <position position="375"/>
    </location>
    <ligand>
        <name>substrate</name>
    </ligand>
</feature>
<feature type="binding site" evidence="10">
    <location>
        <position position="380"/>
    </location>
    <ligand>
        <name>substrate</name>
    </ligand>
</feature>
<dbReference type="EC" id="2.3.1.1" evidence="10"/>
<dbReference type="Gene3D" id="3.10.20.340">
    <property type="entry name" value="ArgJ beta chain, C-terminal domain"/>
    <property type="match status" value="1"/>
</dbReference>
<feature type="active site" description="Nucleophile" evidence="10">
    <location>
        <position position="177"/>
    </location>
</feature>
<feature type="chain" id="PRO_5038200423" description="Arginine biosynthesis bifunctional protein ArgJ alpha chain" evidence="10">
    <location>
        <begin position="1"/>
        <end position="176"/>
    </location>
</feature>
<feature type="binding site" evidence="10">
    <location>
        <position position="144"/>
    </location>
    <ligand>
        <name>substrate</name>
    </ligand>
</feature>
<dbReference type="EC" id="2.3.1.35" evidence="10"/>
<comment type="function">
    <text evidence="10">Catalyzes two activities which are involved in the cyclic version of arginine biosynthesis: the synthesis of N-acetylglutamate from glutamate and acetyl-CoA as the acetyl donor, and of ornithine by transacetylation between N(2)-acetylornithine and glutamate.</text>
</comment>
<reference evidence="11" key="1">
    <citation type="submission" date="2018-10" db="EMBL/GenBank/DDBJ databases">
        <title>Iterative Subtractive Binning of Freshwater Chronoseries Metagenomes Recovers Nearly Complete Genomes from over Four Hundred Novel Species.</title>
        <authorList>
            <person name="Rodriguez-R L.M."/>
            <person name="Tsementzi D."/>
            <person name="Luo C."/>
            <person name="Konstantinidis K.T."/>
        </authorList>
    </citation>
    <scope>NUCLEOTIDE SEQUENCE</scope>
    <source>
        <strain evidence="11">WB5_2A_028</strain>
    </source>
</reference>
<evidence type="ECO:0000256" key="9">
    <source>
        <dbReference type="ARBA" id="ARBA00023315"/>
    </source>
</evidence>
<evidence type="ECO:0000313" key="12">
    <source>
        <dbReference type="Proteomes" id="UP000740727"/>
    </source>
</evidence>
<feature type="site" description="Cleavage; by autolysis" evidence="10">
    <location>
        <begin position="176"/>
        <end position="177"/>
    </location>
</feature>
<comment type="catalytic activity">
    <reaction evidence="10">
        <text>N(2)-acetyl-L-ornithine + L-glutamate = N-acetyl-L-glutamate + L-ornithine</text>
        <dbReference type="Rhea" id="RHEA:15349"/>
        <dbReference type="ChEBI" id="CHEBI:29985"/>
        <dbReference type="ChEBI" id="CHEBI:44337"/>
        <dbReference type="ChEBI" id="CHEBI:46911"/>
        <dbReference type="ChEBI" id="CHEBI:57805"/>
        <dbReference type="EC" id="2.3.1.35"/>
    </reaction>
</comment>
<dbReference type="InterPro" id="IPR016117">
    <property type="entry name" value="ArgJ-like_dom_sf"/>
</dbReference>
<keyword evidence="8 10" id="KW-0511">Multifunctional enzyme</keyword>
<evidence type="ECO:0000256" key="10">
    <source>
        <dbReference type="HAMAP-Rule" id="MF_01106"/>
    </source>
</evidence>
<dbReference type="InterPro" id="IPR002813">
    <property type="entry name" value="Arg_biosynth_ArgJ"/>
</dbReference>
<gene>
    <name evidence="10 11" type="primary">argJ</name>
    <name evidence="11" type="ORF">EBT44_03125</name>
</gene>
<evidence type="ECO:0000256" key="5">
    <source>
        <dbReference type="ARBA" id="ARBA00022571"/>
    </source>
</evidence>
<dbReference type="InterPro" id="IPR042195">
    <property type="entry name" value="ArgJ_beta_C"/>
</dbReference>
<dbReference type="HAMAP" id="MF_01106">
    <property type="entry name" value="ArgJ"/>
    <property type="match status" value="1"/>
</dbReference>
<dbReference type="EMBL" id="RFXN01000027">
    <property type="protein sequence ID" value="NBR93823.1"/>
    <property type="molecule type" value="Genomic_DNA"/>
</dbReference>
<dbReference type="SUPFAM" id="SSF56266">
    <property type="entry name" value="DmpA/ArgJ-like"/>
    <property type="match status" value="1"/>
</dbReference>
<keyword evidence="7 10" id="KW-0068">Autocatalytic cleavage</keyword>
<dbReference type="GO" id="GO:0006592">
    <property type="term" value="P:ornithine biosynthetic process"/>
    <property type="evidence" value="ECO:0007669"/>
    <property type="project" value="TreeGrafter"/>
</dbReference>
<dbReference type="GO" id="GO:0004042">
    <property type="term" value="F:L-glutamate N-acetyltransferase activity"/>
    <property type="evidence" value="ECO:0007669"/>
    <property type="project" value="UniProtKB-UniRule"/>
</dbReference>
<evidence type="ECO:0000256" key="2">
    <source>
        <dbReference type="ARBA" id="ARBA00006774"/>
    </source>
</evidence>
<evidence type="ECO:0000256" key="1">
    <source>
        <dbReference type="ARBA" id="ARBA00004496"/>
    </source>
</evidence>
<feature type="chain" id="PRO_5038200422" description="Arginine biosynthesis bifunctional protein ArgJ beta chain" evidence="10">
    <location>
        <begin position="177"/>
        <end position="380"/>
    </location>
</feature>
<dbReference type="Pfam" id="PF01960">
    <property type="entry name" value="ArgJ"/>
    <property type="match status" value="1"/>
</dbReference>
<accession>A0A965GCL2</accession>
<evidence type="ECO:0000256" key="6">
    <source>
        <dbReference type="ARBA" id="ARBA00022679"/>
    </source>
</evidence>
<dbReference type="GO" id="GO:0006526">
    <property type="term" value="P:L-arginine biosynthetic process"/>
    <property type="evidence" value="ECO:0007669"/>
    <property type="project" value="UniProtKB-UniRule"/>
</dbReference>
<keyword evidence="10" id="KW-0028">Amino-acid biosynthesis</keyword>
<feature type="binding site" evidence="10">
    <location>
        <position position="256"/>
    </location>
    <ligand>
        <name>substrate</name>
    </ligand>
</feature>